<sequence length="150" mass="15226">MHLLAELASSPAEVGVMAVRPTGAAWTVPPTLTGLIATGRVSPRISSPGGSRSRVLTGTARASPVRRSLRLGCHSSVDVIGARLGRRLGCGVPVASVARGIIEVCLVTGATLIEGCSEVLNTGIGQGDSTFTILTAAFTTVFTSVTLVVT</sequence>
<name>A0A6A3GA03_9STRA</name>
<accession>A0A6A3GA03</accession>
<evidence type="ECO:0000313" key="4">
    <source>
        <dbReference type="Proteomes" id="UP000435112"/>
    </source>
</evidence>
<dbReference type="AlphaFoldDB" id="A0A6A3GA03"/>
<comment type="caution">
    <text evidence="2">The sequence shown here is derived from an EMBL/GenBank/DDBJ whole genome shotgun (WGS) entry which is preliminary data.</text>
</comment>
<dbReference type="Proteomes" id="UP000435112">
    <property type="component" value="Unassembled WGS sequence"/>
</dbReference>
<gene>
    <name evidence="2" type="ORF">PR001_g32809</name>
    <name evidence="1" type="ORF">PR002_g32335</name>
</gene>
<organism evidence="2 3">
    <name type="scientific">Phytophthora rubi</name>
    <dbReference type="NCBI Taxonomy" id="129364"/>
    <lineage>
        <taxon>Eukaryota</taxon>
        <taxon>Sar</taxon>
        <taxon>Stramenopiles</taxon>
        <taxon>Oomycota</taxon>
        <taxon>Peronosporomycetes</taxon>
        <taxon>Peronosporales</taxon>
        <taxon>Peronosporaceae</taxon>
        <taxon>Phytophthora</taxon>
    </lineage>
</organism>
<proteinExistence type="predicted"/>
<evidence type="ECO:0000313" key="1">
    <source>
        <dbReference type="EMBL" id="KAE8953582.1"/>
    </source>
</evidence>
<reference evidence="3 4" key="1">
    <citation type="submission" date="2018-09" db="EMBL/GenBank/DDBJ databases">
        <title>Genomic investigation of the strawberry pathogen Phytophthora fragariae indicates pathogenicity is determined by transcriptional variation in three key races.</title>
        <authorList>
            <person name="Adams T.M."/>
            <person name="Armitage A.D."/>
            <person name="Sobczyk M.K."/>
            <person name="Bates H.J."/>
            <person name="Dunwell J.M."/>
            <person name="Nellist C.F."/>
            <person name="Harrison R.J."/>
        </authorList>
    </citation>
    <scope>NUCLEOTIDE SEQUENCE [LARGE SCALE GENOMIC DNA]</scope>
    <source>
        <strain evidence="2 3">SCRP249</strain>
        <strain evidence="1 4">SCRP324</strain>
    </source>
</reference>
<evidence type="ECO:0000313" key="3">
    <source>
        <dbReference type="Proteomes" id="UP000429607"/>
    </source>
</evidence>
<feature type="non-terminal residue" evidence="2">
    <location>
        <position position="150"/>
    </location>
</feature>
<protein>
    <submittedName>
        <fullName evidence="2">Uncharacterized protein</fullName>
    </submittedName>
</protein>
<dbReference type="EMBL" id="QXFU01010458">
    <property type="protein sequence ID" value="KAE8953582.1"/>
    <property type="molecule type" value="Genomic_DNA"/>
</dbReference>
<dbReference type="Proteomes" id="UP000429607">
    <property type="component" value="Unassembled WGS sequence"/>
</dbReference>
<evidence type="ECO:0000313" key="2">
    <source>
        <dbReference type="EMBL" id="KAE8953611.1"/>
    </source>
</evidence>
<dbReference type="EMBL" id="QXFV01010533">
    <property type="protein sequence ID" value="KAE8953611.1"/>
    <property type="molecule type" value="Genomic_DNA"/>
</dbReference>